<sequence length="124" mass="14322">MKNNVAMLLLFLLSLKAIASPQSPDLIIYKNDTIPTYNLLIERYLREKFNDDELAKFSFKGELIPLSCWRGYQGVYEVIDNKLYLSGMIDCGGLRNKQDLFSNESLARMRKLINIMIKMSTSFV</sequence>
<protein>
    <submittedName>
        <fullName evidence="2">Uncharacterized protein</fullName>
    </submittedName>
</protein>
<evidence type="ECO:0000313" key="3">
    <source>
        <dbReference type="Proteomes" id="UP001108025"/>
    </source>
</evidence>
<dbReference type="AlphaFoldDB" id="A0A9Q3V4R7"/>
<gene>
    <name evidence="2" type="ORF">LO744_12750</name>
</gene>
<keyword evidence="3" id="KW-1185">Reference proteome</keyword>
<dbReference type="EMBL" id="JAJNAY010000001">
    <property type="protein sequence ID" value="MCD1117728.1"/>
    <property type="molecule type" value="Genomic_DNA"/>
</dbReference>
<feature type="chain" id="PRO_5040316283" evidence="1">
    <location>
        <begin position="20"/>
        <end position="124"/>
    </location>
</feature>
<accession>A0A9Q3V4R7</accession>
<dbReference type="RefSeq" id="WP_230669780.1">
    <property type="nucleotide sequence ID" value="NZ_JAJNAY010000001.1"/>
</dbReference>
<evidence type="ECO:0000256" key="1">
    <source>
        <dbReference type="SAM" id="SignalP"/>
    </source>
</evidence>
<proteinExistence type="predicted"/>
<evidence type="ECO:0000313" key="2">
    <source>
        <dbReference type="EMBL" id="MCD1117728.1"/>
    </source>
</evidence>
<keyword evidence="1" id="KW-0732">Signal</keyword>
<name>A0A9Q3V4R7_9FLAO</name>
<reference evidence="2" key="1">
    <citation type="submission" date="2021-11" db="EMBL/GenBank/DDBJ databases">
        <title>Description of novel Chryseobacterium species.</title>
        <authorList>
            <person name="Saticioglu I.B."/>
            <person name="Ay H."/>
            <person name="Altun S."/>
            <person name="Duman M."/>
        </authorList>
    </citation>
    <scope>NUCLEOTIDE SEQUENCE</scope>
    <source>
        <strain evidence="2">C-17</strain>
    </source>
</reference>
<comment type="caution">
    <text evidence="2">The sequence shown here is derived from an EMBL/GenBank/DDBJ whole genome shotgun (WGS) entry which is preliminary data.</text>
</comment>
<dbReference type="Proteomes" id="UP001108025">
    <property type="component" value="Unassembled WGS sequence"/>
</dbReference>
<feature type="signal peptide" evidence="1">
    <location>
        <begin position="1"/>
        <end position="19"/>
    </location>
</feature>
<organism evidence="2 3">
    <name type="scientific">Chryseobacterium turcicum</name>
    <dbReference type="NCBI Taxonomy" id="2898076"/>
    <lineage>
        <taxon>Bacteria</taxon>
        <taxon>Pseudomonadati</taxon>
        <taxon>Bacteroidota</taxon>
        <taxon>Flavobacteriia</taxon>
        <taxon>Flavobacteriales</taxon>
        <taxon>Weeksellaceae</taxon>
        <taxon>Chryseobacterium group</taxon>
        <taxon>Chryseobacterium</taxon>
    </lineage>
</organism>